<gene>
    <name evidence="2" type="ORF">C942_03054</name>
</gene>
<keyword evidence="3" id="KW-1185">Reference proteome</keyword>
<dbReference type="EMBL" id="AMZO01000033">
    <property type="protein sequence ID" value="ELR63975.1"/>
    <property type="molecule type" value="Genomic_DNA"/>
</dbReference>
<feature type="region of interest" description="Disordered" evidence="1">
    <location>
        <begin position="85"/>
        <end position="117"/>
    </location>
</feature>
<evidence type="ECO:0000313" key="3">
    <source>
        <dbReference type="Proteomes" id="UP000011134"/>
    </source>
</evidence>
<protein>
    <recommendedName>
        <fullName evidence="4">DUF3135 domain-containing protein</fullName>
    </recommendedName>
</protein>
<name>L8J520_9GAMM</name>
<organism evidence="2 3">
    <name type="scientific">Photobacterium marinum</name>
    <dbReference type="NCBI Taxonomy" id="1056511"/>
    <lineage>
        <taxon>Bacteria</taxon>
        <taxon>Pseudomonadati</taxon>
        <taxon>Pseudomonadota</taxon>
        <taxon>Gammaproteobacteria</taxon>
        <taxon>Vibrionales</taxon>
        <taxon>Vibrionaceae</taxon>
        <taxon>Photobacterium</taxon>
    </lineage>
</organism>
<dbReference type="PATRIC" id="fig|1056511.3.peg.3978"/>
<sequence length="117" mass="13507">MQNLPTFDELKRMAEQAPEELEALRLSMSEEIINNASDEMQPRLRAQMSHINQVIARGKNPNHTNILLMSELQNQLKRFAQALNDPDSLTEQQAEIKPFIRSEPPQDELSNQADLRR</sequence>
<accession>L8J520</accession>
<comment type="caution">
    <text evidence="2">The sequence shown here is derived from an EMBL/GenBank/DDBJ whole genome shotgun (WGS) entry which is preliminary data.</text>
</comment>
<proteinExistence type="predicted"/>
<dbReference type="OrthoDB" id="5917239at2"/>
<dbReference type="InterPro" id="IPR021482">
    <property type="entry name" value="DUF3135"/>
</dbReference>
<evidence type="ECO:0008006" key="4">
    <source>
        <dbReference type="Google" id="ProtNLM"/>
    </source>
</evidence>
<feature type="compositionally biased region" description="Polar residues" evidence="1">
    <location>
        <begin position="108"/>
        <end position="117"/>
    </location>
</feature>
<evidence type="ECO:0000313" key="2">
    <source>
        <dbReference type="EMBL" id="ELR63975.1"/>
    </source>
</evidence>
<reference evidence="2 3" key="1">
    <citation type="submission" date="2012-12" db="EMBL/GenBank/DDBJ databases">
        <title>Genome Assembly of Photobacterium sp. AK15.</title>
        <authorList>
            <person name="Khatri I."/>
            <person name="Vaidya B."/>
            <person name="Srinivas T.N.R."/>
            <person name="Subramanian S."/>
            <person name="Pinnaka A."/>
        </authorList>
    </citation>
    <scope>NUCLEOTIDE SEQUENCE [LARGE SCALE GENOMIC DNA]</scope>
    <source>
        <strain evidence="2 3">AK15</strain>
    </source>
</reference>
<evidence type="ECO:0000256" key="1">
    <source>
        <dbReference type="SAM" id="MobiDB-lite"/>
    </source>
</evidence>
<dbReference type="RefSeq" id="WP_007469366.1">
    <property type="nucleotide sequence ID" value="NZ_AMZO01000033.1"/>
</dbReference>
<dbReference type="Proteomes" id="UP000011134">
    <property type="component" value="Unassembled WGS sequence"/>
</dbReference>
<dbReference type="Pfam" id="PF11333">
    <property type="entry name" value="DUF3135"/>
    <property type="match status" value="1"/>
</dbReference>
<dbReference type="AlphaFoldDB" id="L8J520"/>